<organism evidence="1 2">
    <name type="scientific">Sphaerodactylus townsendi</name>
    <dbReference type="NCBI Taxonomy" id="933632"/>
    <lineage>
        <taxon>Eukaryota</taxon>
        <taxon>Metazoa</taxon>
        <taxon>Chordata</taxon>
        <taxon>Craniata</taxon>
        <taxon>Vertebrata</taxon>
        <taxon>Euteleostomi</taxon>
        <taxon>Lepidosauria</taxon>
        <taxon>Squamata</taxon>
        <taxon>Bifurcata</taxon>
        <taxon>Gekkota</taxon>
        <taxon>Sphaerodactylidae</taxon>
        <taxon>Sphaerodactylus</taxon>
    </lineage>
</organism>
<dbReference type="EMBL" id="CM037618">
    <property type="protein sequence ID" value="KAH8000622.1"/>
    <property type="molecule type" value="Genomic_DNA"/>
</dbReference>
<gene>
    <name evidence="1" type="ORF">K3G42_027124</name>
</gene>
<comment type="caution">
    <text evidence="1">The sequence shown here is derived from an EMBL/GenBank/DDBJ whole genome shotgun (WGS) entry which is preliminary data.</text>
</comment>
<reference evidence="1" key="1">
    <citation type="submission" date="2021-08" db="EMBL/GenBank/DDBJ databases">
        <title>The first chromosome-level gecko genome reveals the dynamic sex chromosomes of Neotropical dwarf geckos (Sphaerodactylidae: Sphaerodactylus).</title>
        <authorList>
            <person name="Pinto B.J."/>
            <person name="Keating S.E."/>
            <person name="Gamble T."/>
        </authorList>
    </citation>
    <scope>NUCLEOTIDE SEQUENCE</scope>
    <source>
        <strain evidence="1">TG3544</strain>
    </source>
</reference>
<dbReference type="Proteomes" id="UP000827872">
    <property type="component" value="Linkage Group LG05"/>
</dbReference>
<protein>
    <submittedName>
        <fullName evidence="1">Uncharacterized protein</fullName>
    </submittedName>
</protein>
<name>A0ACB8F683_9SAUR</name>
<proteinExistence type="predicted"/>
<sequence>MVYNINRGDGFIHALQHSFMKSADQISKELNAQRKIFTVSLDCCHHCDALITRHHVLPPVVTASSSYPKAPQPGIVVQSLNVHGLLPTEFPVGAETLHNLCLGLLGRLVPYLLQLLGELLLVSLLWLTAAGLCSRSQHSWHLKPCTWLQAPLPFFFF</sequence>
<keyword evidence="2" id="KW-1185">Reference proteome</keyword>
<evidence type="ECO:0000313" key="1">
    <source>
        <dbReference type="EMBL" id="KAH8000622.1"/>
    </source>
</evidence>
<evidence type="ECO:0000313" key="2">
    <source>
        <dbReference type="Proteomes" id="UP000827872"/>
    </source>
</evidence>
<accession>A0ACB8F683</accession>